<evidence type="ECO:0000256" key="1">
    <source>
        <dbReference type="SAM" id="MobiDB-lite"/>
    </source>
</evidence>
<dbReference type="SUPFAM" id="SSF54001">
    <property type="entry name" value="Cysteine proteinases"/>
    <property type="match status" value="1"/>
</dbReference>
<dbReference type="Pfam" id="PF02338">
    <property type="entry name" value="OTU"/>
    <property type="match status" value="1"/>
</dbReference>
<feature type="region of interest" description="Disordered" evidence="1">
    <location>
        <begin position="383"/>
        <end position="411"/>
    </location>
</feature>
<feature type="domain" description="OTU" evidence="2">
    <location>
        <begin position="1005"/>
        <end position="1150"/>
    </location>
</feature>
<accession>A0ABQ9XE69</accession>
<sequence length="1228" mass="139668">MNWFIQHATQDSYKIIQERTTRKINKSVELNIVPRDRKDSTSSVKGAQHEQSVMSAVEKGIVLKGLKPISSDEFPESSISFPQTKYSLSQEMSDACVIKTIFIPDPDCLHEYQTQAYQPKWDFLFQHCLHKEALYSISSRMKTIKELDTDTAYVSGKHRPKSSDEMTVITSHLIPNDARNAGFDSILLMFRCKKDPFDLHSLGVLFLQDTTGATHGISPGGVVLMKKWCYILETRYRLKRVQIFPSYIVVANGNNYKSFTLINKKNLGQFIPEQNIWIAKFEAHGEIEVGYDTIPPMTASASPILDRALDEEVNKNPHAVRCAYCRSLVTENFPDHFCGGMSEKTIRVKVNEKLIGVLEHSKNPDIQPTEEPVHIENLAEDISDNLVTDPSDIKPRKPSSKLPSTIQSPPHRKEYVEITYTNGIPGNPDVYRMPFLPPPSTMITQSAQSLSRSIDAPHQPNDVRPDASSQPLPDRLNDPSRIREAHLLWVEGYILSYQELGTYRFKPIKLAKQPFHSLRFDEPGTDVTDITHNAQYMLPSVTNDRFTPLDFITETGTAFISSKRVEYEYFWQWLNRKNPLTGMVVALQADEIELTKRIQKCEDENEKSRLTCLIAKVLLLRSRLYIQSGALTTAQWFFERSKQHMVLNDTAEVEYELILARSNGREISPRGSDELNRIIVNARNCFGINWEQWIQEGQNLPILLNPSYHRLQYHLKQVQDHVNTLRSRLKSIVDPGPMTNDPRRATMEEALPQTLKEGLTLQLLIAWKTGYRDQLEFFQNELNSTFQNEGDKTIKAMTTPFKSQKRQIERLDIAVVTKAINDILTTTQNHFNTLHVLESTNGVEMMIGDHSSISITPSIHRSIQQDIHTTTQLLIDRISAIKTASCQKLKHTGNTVMTNALEQMAEELNPILITTSNHDADMEAVEDTSSNVMLTEESEEEPSLPEEPRAKFNENSFGKGKRANKTVSTQYDTTQTIYHCSYFESQEDDKESNDIKYFRKHLGAANVVNTNGDGNCWLYAIYDQLTYDELVSAGFLLLTHDKCSNDAMCYFKSQVRSRMVHTMRGNMDGVVTFLTGLNSETPEDYIDRQLKDGQWGGDAELSTVCRVIQRQIAVYYPNDNPVFVYAPDPTLPTVDIGHCGGNHFVSLHSVPIINKTGFKKLHTKVQTLTKPKVIVNKLKRSQPTTPEKEPPTAETDDNQTRTPKRPKKKDDQSEKSSIPSMPLFNVIP</sequence>
<name>A0ABQ9XE69_9EUKA</name>
<protein>
    <recommendedName>
        <fullName evidence="2">OTU domain-containing protein</fullName>
    </recommendedName>
</protein>
<evidence type="ECO:0000313" key="3">
    <source>
        <dbReference type="EMBL" id="KAK2950766.1"/>
    </source>
</evidence>
<feature type="region of interest" description="Disordered" evidence="1">
    <location>
        <begin position="1172"/>
        <end position="1228"/>
    </location>
</feature>
<feature type="region of interest" description="Disordered" evidence="1">
    <location>
        <begin position="439"/>
        <end position="477"/>
    </location>
</feature>
<organism evidence="3 4">
    <name type="scientific">Blattamonas nauphoetae</name>
    <dbReference type="NCBI Taxonomy" id="2049346"/>
    <lineage>
        <taxon>Eukaryota</taxon>
        <taxon>Metamonada</taxon>
        <taxon>Preaxostyla</taxon>
        <taxon>Oxymonadida</taxon>
        <taxon>Blattamonas</taxon>
    </lineage>
</organism>
<keyword evidence="4" id="KW-1185">Reference proteome</keyword>
<dbReference type="EMBL" id="JARBJD010000130">
    <property type="protein sequence ID" value="KAK2950766.1"/>
    <property type="molecule type" value="Genomic_DNA"/>
</dbReference>
<feature type="region of interest" description="Disordered" evidence="1">
    <location>
        <begin position="935"/>
        <end position="964"/>
    </location>
</feature>
<dbReference type="Proteomes" id="UP001281761">
    <property type="component" value="Unassembled WGS sequence"/>
</dbReference>
<dbReference type="CDD" id="cd22744">
    <property type="entry name" value="OTU"/>
    <property type="match status" value="1"/>
</dbReference>
<proteinExistence type="predicted"/>
<dbReference type="InterPro" id="IPR003323">
    <property type="entry name" value="OTU_dom"/>
</dbReference>
<dbReference type="PROSITE" id="PS50802">
    <property type="entry name" value="OTU"/>
    <property type="match status" value="1"/>
</dbReference>
<evidence type="ECO:0000259" key="2">
    <source>
        <dbReference type="PROSITE" id="PS50802"/>
    </source>
</evidence>
<dbReference type="Gene3D" id="3.90.70.80">
    <property type="match status" value="1"/>
</dbReference>
<evidence type="ECO:0000313" key="4">
    <source>
        <dbReference type="Proteomes" id="UP001281761"/>
    </source>
</evidence>
<dbReference type="InterPro" id="IPR038765">
    <property type="entry name" value="Papain-like_cys_pep_sf"/>
</dbReference>
<feature type="compositionally biased region" description="Polar residues" evidence="1">
    <location>
        <begin position="441"/>
        <end position="452"/>
    </location>
</feature>
<gene>
    <name evidence="3" type="ORF">BLNAU_14295</name>
</gene>
<comment type="caution">
    <text evidence="3">The sequence shown here is derived from an EMBL/GenBank/DDBJ whole genome shotgun (WGS) entry which is preliminary data.</text>
</comment>
<reference evidence="3 4" key="1">
    <citation type="journal article" date="2022" name="bioRxiv">
        <title>Genomics of Preaxostyla Flagellates Illuminates Evolutionary Transitions and the Path Towards Mitochondrial Loss.</title>
        <authorList>
            <person name="Novak L.V.F."/>
            <person name="Treitli S.C."/>
            <person name="Pyrih J."/>
            <person name="Halakuc P."/>
            <person name="Pipaliya S.V."/>
            <person name="Vacek V."/>
            <person name="Brzon O."/>
            <person name="Soukal P."/>
            <person name="Eme L."/>
            <person name="Dacks J.B."/>
            <person name="Karnkowska A."/>
            <person name="Elias M."/>
            <person name="Hampl V."/>
        </authorList>
    </citation>
    <scope>NUCLEOTIDE SEQUENCE [LARGE SCALE GENOMIC DNA]</scope>
    <source>
        <strain evidence="3">NAU3</strain>
        <tissue evidence="3">Gut</tissue>
    </source>
</reference>